<protein>
    <submittedName>
        <fullName evidence="1">Uncharacterized protein</fullName>
    </submittedName>
</protein>
<accession>A0A6J5NQP0</accession>
<dbReference type="EMBL" id="LR796686">
    <property type="protein sequence ID" value="CAB4159661.1"/>
    <property type="molecule type" value="Genomic_DNA"/>
</dbReference>
<sequence length="73" mass="8508">MARKKVIDLDTYNALDAWAIALHEMYRALRRAGFAVDIALSIIQDRDAYPDWILPSIPDRVDRLPYEDDEDED</sequence>
<evidence type="ECO:0000313" key="1">
    <source>
        <dbReference type="EMBL" id="CAB4159661.1"/>
    </source>
</evidence>
<name>A0A6J5NQP0_9CAUD</name>
<gene>
    <name evidence="1" type="ORF">UFOVP716_21</name>
</gene>
<proteinExistence type="predicted"/>
<organism evidence="1">
    <name type="scientific">uncultured Caudovirales phage</name>
    <dbReference type="NCBI Taxonomy" id="2100421"/>
    <lineage>
        <taxon>Viruses</taxon>
        <taxon>Duplodnaviria</taxon>
        <taxon>Heunggongvirae</taxon>
        <taxon>Uroviricota</taxon>
        <taxon>Caudoviricetes</taxon>
        <taxon>Peduoviridae</taxon>
        <taxon>Maltschvirus</taxon>
        <taxon>Maltschvirus maltsch</taxon>
    </lineage>
</organism>
<reference evidence="1" key="1">
    <citation type="submission" date="2020-04" db="EMBL/GenBank/DDBJ databases">
        <authorList>
            <person name="Chiriac C."/>
            <person name="Salcher M."/>
            <person name="Ghai R."/>
            <person name="Kavagutti S V."/>
        </authorList>
    </citation>
    <scope>NUCLEOTIDE SEQUENCE</scope>
</reference>